<protein>
    <submittedName>
        <fullName evidence="1">Class I SAM-dependent methyltransferase</fullName>
        <ecNumber evidence="1">2.1.1.-</ecNumber>
    </submittedName>
</protein>
<dbReference type="InterPro" id="IPR029063">
    <property type="entry name" value="SAM-dependent_MTases_sf"/>
</dbReference>
<dbReference type="EMBL" id="JAWJAC010000006">
    <property type="protein sequence ID" value="MDV2863110.1"/>
    <property type="molecule type" value="Genomic_DNA"/>
</dbReference>
<dbReference type="EC" id="2.1.1.-" evidence="1"/>
<dbReference type="Pfam" id="PF13489">
    <property type="entry name" value="Methyltransf_23"/>
    <property type="match status" value="1"/>
</dbReference>
<dbReference type="GO" id="GO:0032259">
    <property type="term" value="P:methylation"/>
    <property type="evidence" value="ECO:0007669"/>
    <property type="project" value="UniProtKB-KW"/>
</dbReference>
<dbReference type="SUPFAM" id="SSF53335">
    <property type="entry name" value="S-adenosyl-L-methionine-dependent methyltransferases"/>
    <property type="match status" value="1"/>
</dbReference>
<keyword evidence="2" id="KW-1185">Reference proteome</keyword>
<dbReference type="Gene3D" id="3.40.50.150">
    <property type="entry name" value="Vaccinia Virus protein VP39"/>
    <property type="match status" value="1"/>
</dbReference>
<gene>
    <name evidence="1" type="ORF">R0H02_11615</name>
</gene>
<proteinExistence type="predicted"/>
<organism evidence="1 2">
    <name type="scientific">Phytobacter ursingii</name>
    <dbReference type="NCBI Taxonomy" id="1972431"/>
    <lineage>
        <taxon>Bacteria</taxon>
        <taxon>Pseudomonadati</taxon>
        <taxon>Pseudomonadota</taxon>
        <taxon>Gammaproteobacteria</taxon>
        <taxon>Enterobacterales</taxon>
        <taxon>Enterobacteriaceae</taxon>
        <taxon>Phytobacter</taxon>
    </lineage>
</organism>
<dbReference type="Proteomes" id="UP001286589">
    <property type="component" value="Unassembled WGS sequence"/>
</dbReference>
<dbReference type="GO" id="GO:0008168">
    <property type="term" value="F:methyltransferase activity"/>
    <property type="evidence" value="ECO:0007669"/>
    <property type="project" value="UniProtKB-KW"/>
</dbReference>
<keyword evidence="1" id="KW-0489">Methyltransferase</keyword>
<dbReference type="RefSeq" id="WP_229222803.1">
    <property type="nucleotide sequence ID" value="NZ_JAWJAC010000006.1"/>
</dbReference>
<name>A0AB35RRB0_9ENTR</name>
<reference evidence="1 2" key="1">
    <citation type="submission" date="2023-10" db="EMBL/GenBank/DDBJ databases">
        <title>Phytobacter spp. The emergence of a new genus of hospital-origin enterobacteria encoding carbapenemases in Argentina.</title>
        <authorList>
            <person name="Vay C."/>
            <person name="Almuzara M."/>
            <person name="Traglia G.M."/>
            <person name="Campos J."/>
        </authorList>
    </citation>
    <scope>NUCLEOTIDE SEQUENCE [LARGE SCALE GENOMIC DNA]</scope>
    <source>
        <strain evidence="1 2">CVMA36</strain>
    </source>
</reference>
<comment type="caution">
    <text evidence="1">The sequence shown here is derived from an EMBL/GenBank/DDBJ whole genome shotgun (WGS) entry which is preliminary data.</text>
</comment>
<keyword evidence="1" id="KW-0808">Transferase</keyword>
<dbReference type="AlphaFoldDB" id="A0AB35RRB0"/>
<sequence>MIIKNLVHSSKCKVCESDAHLCGVVDFNTSCDSKLPDHAVLPLTGIPIYYHRCENCGLLYTHAFDDWGFDDFKKYIYNDDYINHDPDFLGVRPRNNAELVMSNFKPILKWNVLDYGGGDGQLANLLCEQGVKAVGWDPFHLNLALPQGKFELITSFEVFEHTPTPVATLFEAFSFLDERGAIFFSTLVSDSMTNEGTHSWYVAPRNGHVTIHTKKSLSILFAKVGMEVFSFSDSVHIAYFPTPADA</sequence>
<accession>A0AB35RRB0</accession>
<evidence type="ECO:0000313" key="2">
    <source>
        <dbReference type="Proteomes" id="UP001286589"/>
    </source>
</evidence>
<evidence type="ECO:0000313" key="1">
    <source>
        <dbReference type="EMBL" id="MDV2863110.1"/>
    </source>
</evidence>